<gene>
    <name evidence="1" type="ORF">CVT24_012569</name>
</gene>
<dbReference type="InterPro" id="IPR032675">
    <property type="entry name" value="LRR_dom_sf"/>
</dbReference>
<name>A0A409YJW2_9AGAR</name>
<organism evidence="1 2">
    <name type="scientific">Panaeolus cyanescens</name>
    <dbReference type="NCBI Taxonomy" id="181874"/>
    <lineage>
        <taxon>Eukaryota</taxon>
        <taxon>Fungi</taxon>
        <taxon>Dikarya</taxon>
        <taxon>Basidiomycota</taxon>
        <taxon>Agaricomycotina</taxon>
        <taxon>Agaricomycetes</taxon>
        <taxon>Agaricomycetidae</taxon>
        <taxon>Agaricales</taxon>
        <taxon>Agaricineae</taxon>
        <taxon>Galeropsidaceae</taxon>
        <taxon>Panaeolus</taxon>
    </lineage>
</organism>
<dbReference type="STRING" id="181874.A0A409YJW2"/>
<comment type="caution">
    <text evidence="1">The sequence shown here is derived from an EMBL/GenBank/DDBJ whole genome shotgun (WGS) entry which is preliminary data.</text>
</comment>
<accession>A0A409YJW2</accession>
<dbReference type="InParanoid" id="A0A409YJW2"/>
<keyword evidence="2" id="KW-1185">Reference proteome</keyword>
<protein>
    <recommendedName>
        <fullName evidence="3">F-box domain-containing protein</fullName>
    </recommendedName>
</protein>
<evidence type="ECO:0008006" key="3">
    <source>
        <dbReference type="Google" id="ProtNLM"/>
    </source>
</evidence>
<dbReference type="Proteomes" id="UP000284842">
    <property type="component" value="Unassembled WGS sequence"/>
</dbReference>
<sequence>MPQITHLHLSAGKDGNQIPFSTCGRILLSCPSLKLIALYDNILSRHSEVADQRVTHTNLESIFILGNMLKVSQFLVYVNAPNLHELVMSPVVGGDFRKLADLPLSACQNKFRSLTKLTLGPAHSISLTWLHKASDYFPNVETLIFSNLYPIQFTQQFTCRPQLFPNMKHLGLTGVRQAFVPIVLDLAEMRKEQFEGAATRLEKLSIDSGSYERLRGSVEQNKERLKRLGLDVVRADLWEEQRLQAMYTKNKYLFGGETDVETDVDTADN</sequence>
<reference evidence="1 2" key="1">
    <citation type="journal article" date="2018" name="Evol. Lett.">
        <title>Horizontal gene cluster transfer increased hallucinogenic mushroom diversity.</title>
        <authorList>
            <person name="Reynolds H.T."/>
            <person name="Vijayakumar V."/>
            <person name="Gluck-Thaler E."/>
            <person name="Korotkin H.B."/>
            <person name="Matheny P.B."/>
            <person name="Slot J.C."/>
        </authorList>
    </citation>
    <scope>NUCLEOTIDE SEQUENCE [LARGE SCALE GENOMIC DNA]</scope>
    <source>
        <strain evidence="1 2">2629</strain>
    </source>
</reference>
<evidence type="ECO:0000313" key="1">
    <source>
        <dbReference type="EMBL" id="PPR03349.1"/>
    </source>
</evidence>
<dbReference type="OrthoDB" id="3047947at2759"/>
<evidence type="ECO:0000313" key="2">
    <source>
        <dbReference type="Proteomes" id="UP000284842"/>
    </source>
</evidence>
<proteinExistence type="predicted"/>
<dbReference type="SUPFAM" id="SSF52047">
    <property type="entry name" value="RNI-like"/>
    <property type="match status" value="1"/>
</dbReference>
<dbReference type="Gene3D" id="3.80.10.10">
    <property type="entry name" value="Ribonuclease Inhibitor"/>
    <property type="match status" value="1"/>
</dbReference>
<dbReference type="EMBL" id="NHTK01001071">
    <property type="protein sequence ID" value="PPR03349.1"/>
    <property type="molecule type" value="Genomic_DNA"/>
</dbReference>
<dbReference type="AlphaFoldDB" id="A0A409YJW2"/>